<keyword evidence="5" id="KW-1185">Reference proteome</keyword>
<dbReference type="Proteomes" id="UP001293718">
    <property type="component" value="Unassembled WGS sequence"/>
</dbReference>
<dbReference type="RefSeq" id="WP_322464957.1">
    <property type="nucleotide sequence ID" value="NZ_JAXOJX010000008.1"/>
</dbReference>
<gene>
    <name evidence="4" type="ORF">SM757_07375</name>
</gene>
<evidence type="ECO:0000259" key="3">
    <source>
        <dbReference type="Pfam" id="PF02230"/>
    </source>
</evidence>
<accession>A0ABU5IBC4</accession>
<evidence type="ECO:0000256" key="1">
    <source>
        <dbReference type="ARBA" id="ARBA00006499"/>
    </source>
</evidence>
<sequence>MSNAPTVETLEVETGDRPTASLIVLHGLGADGHDFEPLAQQMDLSALGPVRWIFPHAPVRPVTINGGYRMRAWYDLLGSELQRREDEPGLRASLQEVLALVARERERGVAARRILLAGFSQGCAMALLAALRCEERLAGVAGLSGYLPLASLTAAERHGANADLPVFLAHGSMDPVVPMAAGSGTRELLRQLGHEVEWHEYPIGHTVSVEELEALRTWILKTAAA</sequence>
<dbReference type="PANTHER" id="PTHR10655:SF17">
    <property type="entry name" value="LYSOPHOSPHOLIPASE-LIKE PROTEIN 1"/>
    <property type="match status" value="1"/>
</dbReference>
<feature type="domain" description="Phospholipase/carboxylesterase/thioesterase" evidence="3">
    <location>
        <begin position="13"/>
        <end position="221"/>
    </location>
</feature>
<dbReference type="Pfam" id="PF02230">
    <property type="entry name" value="Abhydrolase_2"/>
    <property type="match status" value="1"/>
</dbReference>
<dbReference type="InterPro" id="IPR003140">
    <property type="entry name" value="PLipase/COase/thioEstase"/>
</dbReference>
<dbReference type="Gene3D" id="3.40.50.1820">
    <property type="entry name" value="alpha/beta hydrolase"/>
    <property type="match status" value="1"/>
</dbReference>
<dbReference type="InterPro" id="IPR050565">
    <property type="entry name" value="LYPA1-2/EST-like"/>
</dbReference>
<evidence type="ECO:0000313" key="4">
    <source>
        <dbReference type="EMBL" id="MDZ5456391.1"/>
    </source>
</evidence>
<name>A0ABU5IBC4_9BURK</name>
<reference evidence="4 5" key="1">
    <citation type="submission" date="2023-11" db="EMBL/GenBank/DDBJ databases">
        <title>Draft genome of Azohydromonas lata strain H1 (DSM1123), a polyhydroxyalkanoate producer.</title>
        <authorList>
            <person name="Traversa D."/>
            <person name="D'Addabbo P."/>
            <person name="Pazzani C."/>
            <person name="Manzari C."/>
            <person name="Chiara M."/>
            <person name="Scrascia M."/>
        </authorList>
    </citation>
    <scope>NUCLEOTIDE SEQUENCE [LARGE SCALE GENOMIC DNA]</scope>
    <source>
        <strain evidence="4 5">H1</strain>
    </source>
</reference>
<comment type="caution">
    <text evidence="4">The sequence shown here is derived from an EMBL/GenBank/DDBJ whole genome shotgun (WGS) entry which is preliminary data.</text>
</comment>
<evidence type="ECO:0000256" key="2">
    <source>
        <dbReference type="ARBA" id="ARBA00022801"/>
    </source>
</evidence>
<dbReference type="InterPro" id="IPR029058">
    <property type="entry name" value="AB_hydrolase_fold"/>
</dbReference>
<dbReference type="SUPFAM" id="SSF53474">
    <property type="entry name" value="alpha/beta-Hydrolases"/>
    <property type="match status" value="1"/>
</dbReference>
<dbReference type="EMBL" id="JAXOJX010000008">
    <property type="protein sequence ID" value="MDZ5456391.1"/>
    <property type="molecule type" value="Genomic_DNA"/>
</dbReference>
<protein>
    <submittedName>
        <fullName evidence="4">Dienelactone hydrolase family protein</fullName>
    </submittedName>
</protein>
<proteinExistence type="inferred from homology"/>
<dbReference type="GO" id="GO:0016787">
    <property type="term" value="F:hydrolase activity"/>
    <property type="evidence" value="ECO:0007669"/>
    <property type="project" value="UniProtKB-KW"/>
</dbReference>
<evidence type="ECO:0000313" key="5">
    <source>
        <dbReference type="Proteomes" id="UP001293718"/>
    </source>
</evidence>
<keyword evidence="2 4" id="KW-0378">Hydrolase</keyword>
<comment type="similarity">
    <text evidence="1">Belongs to the AB hydrolase superfamily. AB hydrolase 2 family.</text>
</comment>
<organism evidence="4 5">
    <name type="scientific">Azohydromonas lata</name>
    <dbReference type="NCBI Taxonomy" id="45677"/>
    <lineage>
        <taxon>Bacteria</taxon>
        <taxon>Pseudomonadati</taxon>
        <taxon>Pseudomonadota</taxon>
        <taxon>Betaproteobacteria</taxon>
        <taxon>Burkholderiales</taxon>
        <taxon>Sphaerotilaceae</taxon>
        <taxon>Azohydromonas</taxon>
    </lineage>
</organism>
<dbReference type="PANTHER" id="PTHR10655">
    <property type="entry name" value="LYSOPHOSPHOLIPASE-RELATED"/>
    <property type="match status" value="1"/>
</dbReference>